<evidence type="ECO:0000256" key="1">
    <source>
        <dbReference type="ARBA" id="ARBA00008857"/>
    </source>
</evidence>
<dbReference type="Pfam" id="PF00589">
    <property type="entry name" value="Phage_integrase"/>
    <property type="match status" value="1"/>
</dbReference>
<dbReference type="Gene3D" id="1.10.150.130">
    <property type="match status" value="1"/>
</dbReference>
<keyword evidence="3" id="KW-0238">DNA-binding</keyword>
<dbReference type="SUPFAM" id="SSF56349">
    <property type="entry name" value="DNA breaking-rejoining enzymes"/>
    <property type="match status" value="1"/>
</dbReference>
<gene>
    <name evidence="6" type="ORF">EDI28_04615</name>
</gene>
<dbReference type="PROSITE" id="PS51898">
    <property type="entry name" value="TYR_RECOMBINASE"/>
    <property type="match status" value="1"/>
</dbReference>
<dbReference type="CDD" id="cd00397">
    <property type="entry name" value="DNA_BRE_C"/>
    <property type="match status" value="1"/>
</dbReference>
<dbReference type="GO" id="GO:0006310">
    <property type="term" value="P:DNA recombination"/>
    <property type="evidence" value="ECO:0007669"/>
    <property type="project" value="UniProtKB-KW"/>
</dbReference>
<keyword evidence="2" id="KW-0229">DNA integration</keyword>
<evidence type="ECO:0000256" key="3">
    <source>
        <dbReference type="ARBA" id="ARBA00023125"/>
    </source>
</evidence>
<evidence type="ECO:0000313" key="6">
    <source>
        <dbReference type="EMBL" id="RWX57317.1"/>
    </source>
</evidence>
<evidence type="ECO:0000256" key="4">
    <source>
        <dbReference type="ARBA" id="ARBA00023172"/>
    </source>
</evidence>
<feature type="domain" description="Tyr recombinase" evidence="5">
    <location>
        <begin position="256"/>
        <end position="475"/>
    </location>
</feature>
<keyword evidence="7" id="KW-1185">Reference proteome</keyword>
<comment type="similarity">
    <text evidence="1">Belongs to the 'phage' integrase family.</text>
</comment>
<evidence type="ECO:0000313" key="7">
    <source>
        <dbReference type="Proteomes" id="UP000287563"/>
    </source>
</evidence>
<dbReference type="GO" id="GO:0003677">
    <property type="term" value="F:DNA binding"/>
    <property type="evidence" value="ECO:0007669"/>
    <property type="project" value="UniProtKB-KW"/>
</dbReference>
<dbReference type="OrthoDB" id="6629433at2"/>
<evidence type="ECO:0000259" key="5">
    <source>
        <dbReference type="PROSITE" id="PS51898"/>
    </source>
</evidence>
<dbReference type="EMBL" id="RJLM01000001">
    <property type="protein sequence ID" value="RWX57317.1"/>
    <property type="molecule type" value="Genomic_DNA"/>
</dbReference>
<dbReference type="InterPro" id="IPR013762">
    <property type="entry name" value="Integrase-like_cat_sf"/>
</dbReference>
<dbReference type="InterPro" id="IPR011010">
    <property type="entry name" value="DNA_brk_join_enz"/>
</dbReference>
<dbReference type="PANTHER" id="PTHR30349">
    <property type="entry name" value="PHAGE INTEGRASE-RELATED"/>
    <property type="match status" value="1"/>
</dbReference>
<dbReference type="Gene3D" id="1.10.443.10">
    <property type="entry name" value="Intergrase catalytic core"/>
    <property type="match status" value="1"/>
</dbReference>
<name>A0A3S3RBV5_9GAMM</name>
<dbReference type="Proteomes" id="UP000287563">
    <property type="component" value="Unassembled WGS sequence"/>
</dbReference>
<evidence type="ECO:0000256" key="2">
    <source>
        <dbReference type="ARBA" id="ARBA00022908"/>
    </source>
</evidence>
<dbReference type="PANTHER" id="PTHR30349:SF64">
    <property type="entry name" value="PROPHAGE INTEGRASE INTD-RELATED"/>
    <property type="match status" value="1"/>
</dbReference>
<keyword evidence="4" id="KW-0233">DNA recombination</keyword>
<dbReference type="RefSeq" id="WP_128782625.1">
    <property type="nucleotide sequence ID" value="NZ_RJLM01000001.1"/>
</dbReference>
<dbReference type="GO" id="GO:0015074">
    <property type="term" value="P:DNA integration"/>
    <property type="evidence" value="ECO:0007669"/>
    <property type="project" value="UniProtKB-KW"/>
</dbReference>
<dbReference type="InterPro" id="IPR050090">
    <property type="entry name" value="Tyrosine_recombinase_XerCD"/>
</dbReference>
<proteinExistence type="inferred from homology"/>
<dbReference type="InterPro" id="IPR010998">
    <property type="entry name" value="Integrase_recombinase_N"/>
</dbReference>
<dbReference type="AlphaFoldDB" id="A0A3S3RBV5"/>
<comment type="caution">
    <text evidence="6">The sequence shown here is derived from an EMBL/GenBank/DDBJ whole genome shotgun (WGS) entry which is preliminary data.</text>
</comment>
<sequence length="496" mass="57582">MHSARIKKTTINLGTRPSFVVDNDTGEILKEKLNDGIEIRQFSYASNRFIENFPLLICFNRLDDTLAMNLHLIHRFTGEFAVKKNKTKGRSTLAESESTRQSARGSSLTLKSIESIAKDLLSFLQWLIDNDIDWKLALSEPLNDAESTLEELPVWKYRSSLIDKVTKRQLSYKTAVRRINVVRYFYEWAWKYHHIVSLPFELKEKTYYPKNCKNDELGDLLFGMGKGPTKKGGIPYFTSGLELPKKIIQPDSSPDESLQPYSLKELASLLSSTVLDNPTYALAVDLGYQLGLRASDITRLNREDIVNPEEHSKQIFKMKLYGSKGNKDRYLDVSRSLMCKMWNYINTDRNARLVLRWETKYGINNPSHPIPLFIGRQNRRMSEKSISNIIDKVRRNQKKQDRPVIKRTFHDLRATFGTYYAKYLLEQGMKESAVKTRLMRAMGHNSFETTKKYLNFATDEAYGNVMEPWVQEIYEGVEKLMQAKIEMQEVMYDSTF</sequence>
<accession>A0A3S3RBV5</accession>
<dbReference type="InterPro" id="IPR002104">
    <property type="entry name" value="Integrase_catalytic"/>
</dbReference>
<reference evidence="6 7" key="1">
    <citation type="submission" date="2018-11" db="EMBL/GenBank/DDBJ databases">
        <title>Photobacterium sp. BEI247 sp. nov., a marine bacterium isolated from Yongle Blue Hole in the South China Sea.</title>
        <authorList>
            <person name="Wang X."/>
        </authorList>
    </citation>
    <scope>NUCLEOTIDE SEQUENCE [LARGE SCALE GENOMIC DNA]</scope>
    <source>
        <strain evidence="7">BEI247</strain>
    </source>
</reference>
<protein>
    <submittedName>
        <fullName evidence="6">Site-specific integrase</fullName>
    </submittedName>
</protein>
<organism evidence="6 7">
    <name type="scientific">Photobacterium chitinilyticum</name>
    <dbReference type="NCBI Taxonomy" id="2485123"/>
    <lineage>
        <taxon>Bacteria</taxon>
        <taxon>Pseudomonadati</taxon>
        <taxon>Pseudomonadota</taxon>
        <taxon>Gammaproteobacteria</taxon>
        <taxon>Vibrionales</taxon>
        <taxon>Vibrionaceae</taxon>
        <taxon>Photobacterium</taxon>
    </lineage>
</organism>